<feature type="domain" description="Ketoreductase" evidence="4">
    <location>
        <begin position="16"/>
        <end position="200"/>
    </location>
</feature>
<organism evidence="5 6">
    <name type="scientific">Psychrobacter piscatorii</name>
    <dbReference type="NCBI Taxonomy" id="554343"/>
    <lineage>
        <taxon>Bacteria</taxon>
        <taxon>Pseudomonadati</taxon>
        <taxon>Pseudomonadota</taxon>
        <taxon>Gammaproteobacteria</taxon>
        <taxon>Moraxellales</taxon>
        <taxon>Moraxellaceae</taxon>
        <taxon>Psychrobacter</taxon>
    </lineage>
</organism>
<dbReference type="EMBL" id="LNDJ01000074">
    <property type="protein sequence ID" value="KRU22246.1"/>
    <property type="molecule type" value="Genomic_DNA"/>
</dbReference>
<dbReference type="PROSITE" id="PS00061">
    <property type="entry name" value="ADH_SHORT"/>
    <property type="match status" value="1"/>
</dbReference>
<dbReference type="GO" id="GO:0016491">
    <property type="term" value="F:oxidoreductase activity"/>
    <property type="evidence" value="ECO:0007669"/>
    <property type="project" value="UniProtKB-KW"/>
</dbReference>
<dbReference type="PANTHER" id="PTHR44196">
    <property type="entry name" value="DEHYDROGENASE/REDUCTASE SDR FAMILY MEMBER 7B"/>
    <property type="match status" value="1"/>
</dbReference>
<name>A0A0T6DRP5_9GAMM</name>
<comment type="caution">
    <text evidence="5">The sequence shown here is derived from an EMBL/GenBank/DDBJ whole genome shotgun (WGS) entry which is preliminary data.</text>
</comment>
<dbReference type="InterPro" id="IPR057326">
    <property type="entry name" value="KR_dom"/>
</dbReference>
<dbReference type="Proteomes" id="UP000051202">
    <property type="component" value="Unassembled WGS sequence"/>
</dbReference>
<dbReference type="STRING" id="554343.AS194_01740"/>
<dbReference type="Pfam" id="PF00106">
    <property type="entry name" value="adh_short"/>
    <property type="match status" value="1"/>
</dbReference>
<evidence type="ECO:0000256" key="2">
    <source>
        <dbReference type="ARBA" id="ARBA00023002"/>
    </source>
</evidence>
<keyword evidence="2" id="KW-0560">Oxidoreductase</keyword>
<dbReference type="RefSeq" id="WP_058024963.1">
    <property type="nucleotide sequence ID" value="NZ_LNDJ01000074.1"/>
</dbReference>
<dbReference type="Gene3D" id="3.40.50.720">
    <property type="entry name" value="NAD(P)-binding Rossmann-like Domain"/>
    <property type="match status" value="1"/>
</dbReference>
<dbReference type="InterPro" id="IPR036291">
    <property type="entry name" value="NAD(P)-bd_dom_sf"/>
</dbReference>
<proteinExistence type="inferred from homology"/>
<dbReference type="PANTHER" id="PTHR44196:SF1">
    <property type="entry name" value="DEHYDROGENASE_REDUCTASE SDR FAMILY MEMBER 7B"/>
    <property type="match status" value="1"/>
</dbReference>
<evidence type="ECO:0000259" key="4">
    <source>
        <dbReference type="SMART" id="SM00822"/>
    </source>
</evidence>
<dbReference type="AlphaFoldDB" id="A0A0T6DRP5"/>
<dbReference type="PRINTS" id="PR00080">
    <property type="entry name" value="SDRFAMILY"/>
</dbReference>
<evidence type="ECO:0000313" key="6">
    <source>
        <dbReference type="Proteomes" id="UP000051202"/>
    </source>
</evidence>
<dbReference type="InterPro" id="IPR020904">
    <property type="entry name" value="Sc_DH/Rdtase_CS"/>
</dbReference>
<evidence type="ECO:0000256" key="3">
    <source>
        <dbReference type="RuleBase" id="RU000363"/>
    </source>
</evidence>
<dbReference type="SUPFAM" id="SSF51735">
    <property type="entry name" value="NAD(P)-binding Rossmann-fold domains"/>
    <property type="match status" value="1"/>
</dbReference>
<dbReference type="GO" id="GO:0016020">
    <property type="term" value="C:membrane"/>
    <property type="evidence" value="ECO:0007669"/>
    <property type="project" value="TreeGrafter"/>
</dbReference>
<evidence type="ECO:0000256" key="1">
    <source>
        <dbReference type="ARBA" id="ARBA00006484"/>
    </source>
</evidence>
<accession>A0A0T6DRP5</accession>
<comment type="similarity">
    <text evidence="1 3">Belongs to the short-chain dehydrogenases/reductases (SDR) family.</text>
</comment>
<dbReference type="InterPro" id="IPR002347">
    <property type="entry name" value="SDR_fam"/>
</dbReference>
<dbReference type="SMART" id="SM00822">
    <property type="entry name" value="PKS_KR"/>
    <property type="match status" value="1"/>
</dbReference>
<evidence type="ECO:0000313" key="5">
    <source>
        <dbReference type="EMBL" id="KRU22246.1"/>
    </source>
</evidence>
<gene>
    <name evidence="5" type="ORF">AS194_01740</name>
</gene>
<keyword evidence="6" id="KW-1185">Reference proteome</keyword>
<reference evidence="5 6" key="1">
    <citation type="submission" date="2015-11" db="EMBL/GenBank/DDBJ databases">
        <title>Permanent draft genome of Psychrobacter piscatorii LQ58.</title>
        <authorList>
            <person name="Zhou M."/>
            <person name="Dong B."/>
            <person name="Liu Q."/>
        </authorList>
    </citation>
    <scope>NUCLEOTIDE SEQUENCE [LARGE SCALE GENOMIC DNA]</scope>
    <source>
        <strain evidence="5 6">LQ58</strain>
    </source>
</reference>
<protein>
    <submittedName>
        <fullName evidence="5">Fatty acyl-CoA reductase</fullName>
    </submittedName>
</protein>
<dbReference type="CDD" id="cd05233">
    <property type="entry name" value="SDR_c"/>
    <property type="match status" value="1"/>
</dbReference>
<sequence length="295" mass="32233">MANPSKKAITKAVKGKNIIITGASSGIGERTAFLLSECGAHVILLARTKDKLKTVKENIEILGGRASYYPCDLTNMDEIEKISEQILADFKHVDVLVNNAGRSIRRSVHESVNRFHDFERTMEINYFGAVKIILGFLPTMINRQTGQVVNISSIGVLANSPRFAAYVASKSALDAFSRCLAAEVKGDNIKVTNIFMPLVRTPMIAPTKLYRYMPALMPDEAALMVAKAIVHKPNSIASNMGKFASATYSLVPAFNVGIQSIGYRIFPSSTAAQTTDSKPNFAQRAFARILPGEHH</sequence>
<dbReference type="PRINTS" id="PR00081">
    <property type="entry name" value="GDHRDH"/>
</dbReference>